<organism evidence="7 8">
    <name type="scientific">Sulfurihydrogenibium yellowstonense SS-5</name>
    <dbReference type="NCBI Taxonomy" id="432331"/>
    <lineage>
        <taxon>Bacteria</taxon>
        <taxon>Pseudomonadati</taxon>
        <taxon>Aquificota</taxon>
        <taxon>Aquificia</taxon>
        <taxon>Aquificales</taxon>
        <taxon>Hydrogenothermaceae</taxon>
        <taxon>Sulfurihydrogenibium</taxon>
    </lineage>
</organism>
<dbReference type="InterPro" id="IPR004837">
    <property type="entry name" value="NaCa_Exmemb"/>
</dbReference>
<comment type="caution">
    <text evidence="7">The sequence shown here is derived from an EMBL/GenBank/DDBJ whole genome shotgun (WGS) entry which is preliminary data.</text>
</comment>
<keyword evidence="8" id="KW-1185">Reference proteome</keyword>
<keyword evidence="2 5" id="KW-0812">Transmembrane</keyword>
<feature type="non-terminal residue" evidence="7">
    <location>
        <position position="1"/>
    </location>
</feature>
<dbReference type="Pfam" id="PF01699">
    <property type="entry name" value="Na_Ca_ex"/>
    <property type="match status" value="1"/>
</dbReference>
<keyword evidence="4 5" id="KW-0472">Membrane</keyword>
<feature type="transmembrane region" description="Helical" evidence="5">
    <location>
        <begin position="5"/>
        <end position="24"/>
    </location>
</feature>
<evidence type="ECO:0000256" key="2">
    <source>
        <dbReference type="ARBA" id="ARBA00022692"/>
    </source>
</evidence>
<proteinExistence type="predicted"/>
<dbReference type="GO" id="GO:0055085">
    <property type="term" value="P:transmembrane transport"/>
    <property type="evidence" value="ECO:0007669"/>
    <property type="project" value="InterPro"/>
</dbReference>
<evidence type="ECO:0000259" key="6">
    <source>
        <dbReference type="Pfam" id="PF01699"/>
    </source>
</evidence>
<protein>
    <submittedName>
        <fullName evidence="7">Sodium/calcium exchanger</fullName>
    </submittedName>
</protein>
<dbReference type="AlphaFoldDB" id="C4FK41"/>
<evidence type="ECO:0000256" key="4">
    <source>
        <dbReference type="ARBA" id="ARBA00023136"/>
    </source>
</evidence>
<dbReference type="InterPro" id="IPR044880">
    <property type="entry name" value="NCX_ion-bd_dom_sf"/>
</dbReference>
<dbReference type="GO" id="GO:0016020">
    <property type="term" value="C:membrane"/>
    <property type="evidence" value="ECO:0007669"/>
    <property type="project" value="UniProtKB-SubCell"/>
</dbReference>
<dbReference type="EMBL" id="ABZS01000079">
    <property type="protein sequence ID" value="EEP60565.1"/>
    <property type="molecule type" value="Genomic_DNA"/>
</dbReference>
<accession>C4FK41</accession>
<evidence type="ECO:0000256" key="5">
    <source>
        <dbReference type="SAM" id="Phobius"/>
    </source>
</evidence>
<feature type="domain" description="Sodium/calcium exchanger membrane region" evidence="6">
    <location>
        <begin position="6"/>
        <end position="146"/>
    </location>
</feature>
<keyword evidence="3 5" id="KW-1133">Transmembrane helix</keyword>
<dbReference type="Proteomes" id="UP000005540">
    <property type="component" value="Unassembled WGS sequence"/>
</dbReference>
<feature type="transmembrane region" description="Helical" evidence="5">
    <location>
        <begin position="30"/>
        <end position="49"/>
    </location>
</feature>
<sequence>HLSLIIAQVIISLIIMVGGAHFFVHGIEKISLAFGLDPLIFSLIIAPIATELPEKINSVKWILEKKDTLAVGNIAGAMVFQSTIPVSIGVLFTEWSITGLALVSGIFAIISAFIALTVSYINREYFAFGFTSGILFFIAYIYLVLTNGAS</sequence>
<dbReference type="Gene3D" id="1.20.1420.30">
    <property type="entry name" value="NCX, central ion-binding region"/>
    <property type="match status" value="1"/>
</dbReference>
<comment type="subcellular location">
    <subcellularLocation>
        <location evidence="1">Membrane</location>
        <topology evidence="1">Multi-pass membrane protein</topology>
    </subcellularLocation>
</comment>
<dbReference type="RefSeq" id="WP_007546907.1">
    <property type="nucleotide sequence ID" value="NZ_ABZS01000079.1"/>
</dbReference>
<evidence type="ECO:0000256" key="3">
    <source>
        <dbReference type="ARBA" id="ARBA00022989"/>
    </source>
</evidence>
<evidence type="ECO:0000313" key="7">
    <source>
        <dbReference type="EMBL" id="EEP60565.1"/>
    </source>
</evidence>
<feature type="transmembrane region" description="Helical" evidence="5">
    <location>
        <begin position="125"/>
        <end position="145"/>
    </location>
</feature>
<name>C4FK41_9AQUI</name>
<evidence type="ECO:0000256" key="1">
    <source>
        <dbReference type="ARBA" id="ARBA00004141"/>
    </source>
</evidence>
<gene>
    <name evidence="7" type="ORF">SULYE_0941</name>
</gene>
<reference evidence="7 8" key="1">
    <citation type="submission" date="2009-04" db="EMBL/GenBank/DDBJ databases">
        <authorList>
            <person name="Reysenbach A.-L."/>
            <person name="Heidelberg J.F."/>
            <person name="Nelson W.C."/>
        </authorList>
    </citation>
    <scope>NUCLEOTIDE SEQUENCE [LARGE SCALE GENOMIC DNA]</scope>
    <source>
        <strain evidence="7 8">SS-5</strain>
    </source>
</reference>
<feature type="transmembrane region" description="Helical" evidence="5">
    <location>
        <begin position="70"/>
        <end position="91"/>
    </location>
</feature>
<evidence type="ECO:0000313" key="8">
    <source>
        <dbReference type="Proteomes" id="UP000005540"/>
    </source>
</evidence>
<feature type="transmembrane region" description="Helical" evidence="5">
    <location>
        <begin position="97"/>
        <end position="118"/>
    </location>
</feature>